<keyword evidence="10" id="KW-0391">Immunity</keyword>
<keyword evidence="11" id="KW-0539">Nucleus</keyword>
<evidence type="ECO:0000313" key="16">
    <source>
        <dbReference type="Proteomes" id="UP001233172"/>
    </source>
</evidence>
<reference evidence="15" key="1">
    <citation type="journal article" date="2023" name="PLoS Negl. Trop. Dis.">
        <title>A genome sequence for Biomphalaria pfeifferi, the major vector snail for the human-infecting parasite Schistosoma mansoni.</title>
        <authorList>
            <person name="Bu L."/>
            <person name="Lu L."/>
            <person name="Laidemitt M.R."/>
            <person name="Zhang S.M."/>
            <person name="Mutuku M."/>
            <person name="Mkoji G."/>
            <person name="Steinauer M."/>
            <person name="Loker E.S."/>
        </authorList>
    </citation>
    <scope>NUCLEOTIDE SEQUENCE</scope>
    <source>
        <strain evidence="15">KasaAsao</strain>
    </source>
</reference>
<keyword evidence="6" id="KW-0677">Repeat</keyword>
<name>A0AAD8EUB1_BIOPF</name>
<dbReference type="InterPro" id="IPR031964">
    <property type="entry name" value="CARD_dom"/>
</dbReference>
<feature type="compositionally biased region" description="Basic and acidic residues" evidence="13">
    <location>
        <begin position="480"/>
        <end position="505"/>
    </location>
</feature>
<reference evidence="15" key="2">
    <citation type="submission" date="2023-04" db="EMBL/GenBank/DDBJ databases">
        <authorList>
            <person name="Bu L."/>
            <person name="Lu L."/>
            <person name="Laidemitt M.R."/>
            <person name="Zhang S.M."/>
            <person name="Mutuku M."/>
            <person name="Mkoji G."/>
            <person name="Steinauer M."/>
            <person name="Loker E.S."/>
        </authorList>
    </citation>
    <scope>NUCLEOTIDE SEQUENCE</scope>
    <source>
        <strain evidence="15">KasaAsao</strain>
        <tissue evidence="15">Whole Snail</tissue>
    </source>
</reference>
<protein>
    <recommendedName>
        <fullName evidence="14">C2H2-type domain-containing protein</fullName>
    </recommendedName>
</protein>
<gene>
    <name evidence="15" type="ORF">Bpfe_030342</name>
</gene>
<keyword evidence="7 12" id="KW-0863">Zinc-finger</keyword>
<feature type="compositionally biased region" description="Basic and acidic residues" evidence="13">
    <location>
        <begin position="533"/>
        <end position="544"/>
    </location>
</feature>
<evidence type="ECO:0000256" key="4">
    <source>
        <dbReference type="ARBA" id="ARBA00022588"/>
    </source>
</evidence>
<feature type="compositionally biased region" description="Basic and acidic residues" evidence="13">
    <location>
        <begin position="390"/>
        <end position="406"/>
    </location>
</feature>
<dbReference type="PROSITE" id="PS50157">
    <property type="entry name" value="ZINC_FINGER_C2H2_2"/>
    <property type="match status" value="1"/>
</dbReference>
<sequence length="650" mass="74281">MAAFNGQVPGSLPSTNYLELPNEEIDRLINKHFTFIAENLRVYDLITGRHIFNSIIPSHVLKELKLKDPKLKMENARKFLNEYLKSNYPGKGKVLKDALLMRGADTGDTISYDHKLIWMVLSSRTEDIDLEAHRQDLYLIENLLNILKNSIDCDEDWLSDCLQRELITRNDMEEIRACRNTQGNGIGNVLLLDCITKTHHFLKKFLKLLWSRELKNLVQEIDSVLYEKFEANERTASDARTMTQKIEYMSGPVPKDDYQCQGYDANEDLMHDCNSSENTSVKMYPKKEIDFNIPINDLGDGSVSSIALNDLSDGSSIALSNPSGLSSPTYTKDCYTDNEGISTSVNDSISVINSAQKMRNLSTYEKSTNLPLDMHDRAPRSLGVNNHGNHFSEDRQHRTKVPDRKTPQFGVQSPNTTACTHKNSNIFVDKKKDDKLSDYKSNSTKPQTLKIVSIKPIDQQETTKTPFKTSDNFIASPENKTLRELTKSAKTQEDRYRMSKIHTENTRSSASNSGTFKPLCQTPPNKLRAQASNDKKPSKMQDHVERPSLTPFCKMRFSSDTNLQEHIKKMCGPKGDDYLRCKNCTKMFTEKATLDRHMSECSAGPLRELTSRQDNTPAHRPTQIYYCSQCNVKFMEKDKLKKHRLKYRHL</sequence>
<evidence type="ECO:0000256" key="1">
    <source>
        <dbReference type="ARBA" id="ARBA00004123"/>
    </source>
</evidence>
<keyword evidence="16" id="KW-1185">Reference proteome</keyword>
<dbReference type="InterPro" id="IPR011029">
    <property type="entry name" value="DEATH-like_dom_sf"/>
</dbReference>
<dbReference type="GO" id="GO:0005737">
    <property type="term" value="C:cytoplasm"/>
    <property type="evidence" value="ECO:0007669"/>
    <property type="project" value="UniProtKB-ARBA"/>
</dbReference>
<evidence type="ECO:0000256" key="11">
    <source>
        <dbReference type="ARBA" id="ARBA00023242"/>
    </source>
</evidence>
<feature type="region of interest" description="Disordered" evidence="13">
    <location>
        <begin position="384"/>
        <end position="420"/>
    </location>
</feature>
<evidence type="ECO:0000256" key="10">
    <source>
        <dbReference type="ARBA" id="ARBA00022859"/>
    </source>
</evidence>
<dbReference type="Gene3D" id="1.10.533.10">
    <property type="entry name" value="Death Domain, Fas"/>
    <property type="match status" value="1"/>
</dbReference>
<feature type="compositionally biased region" description="Polar residues" evidence="13">
    <location>
        <begin position="461"/>
        <end position="473"/>
    </location>
</feature>
<dbReference type="Proteomes" id="UP001233172">
    <property type="component" value="Unassembled WGS sequence"/>
</dbReference>
<dbReference type="GO" id="GO:0045087">
    <property type="term" value="P:innate immune response"/>
    <property type="evidence" value="ECO:0007669"/>
    <property type="project" value="UniProtKB-KW"/>
</dbReference>
<keyword evidence="4" id="KW-0399">Innate immunity</keyword>
<dbReference type="SUPFAM" id="SSF57667">
    <property type="entry name" value="beta-beta-alpha zinc fingers"/>
    <property type="match status" value="1"/>
</dbReference>
<comment type="caution">
    <text evidence="15">The sequence shown here is derived from an EMBL/GenBank/DDBJ whole genome shotgun (WGS) entry which is preliminary data.</text>
</comment>
<feature type="compositionally biased region" description="Polar residues" evidence="13">
    <location>
        <begin position="409"/>
        <end position="420"/>
    </location>
</feature>
<dbReference type="PANTHER" id="PTHR24394">
    <property type="entry name" value="ZINC FINGER PROTEIN"/>
    <property type="match status" value="1"/>
</dbReference>
<dbReference type="SMART" id="SM00355">
    <property type="entry name" value="ZnF_C2H2"/>
    <property type="match status" value="2"/>
</dbReference>
<feature type="domain" description="C2H2-type" evidence="14">
    <location>
        <begin position="625"/>
        <end position="650"/>
    </location>
</feature>
<keyword evidence="9" id="KW-0832">Ubl conjugation</keyword>
<dbReference type="Pfam" id="PF16739">
    <property type="entry name" value="CARD_2"/>
    <property type="match status" value="1"/>
</dbReference>
<evidence type="ECO:0000256" key="3">
    <source>
        <dbReference type="ARBA" id="ARBA00022553"/>
    </source>
</evidence>
<evidence type="ECO:0000256" key="6">
    <source>
        <dbReference type="ARBA" id="ARBA00022737"/>
    </source>
</evidence>
<dbReference type="InterPro" id="IPR013087">
    <property type="entry name" value="Znf_C2H2_type"/>
</dbReference>
<evidence type="ECO:0000256" key="5">
    <source>
        <dbReference type="ARBA" id="ARBA00022723"/>
    </source>
</evidence>
<dbReference type="GO" id="GO:0000981">
    <property type="term" value="F:DNA-binding transcription factor activity, RNA polymerase II-specific"/>
    <property type="evidence" value="ECO:0007669"/>
    <property type="project" value="TreeGrafter"/>
</dbReference>
<evidence type="ECO:0000256" key="13">
    <source>
        <dbReference type="SAM" id="MobiDB-lite"/>
    </source>
</evidence>
<evidence type="ECO:0000256" key="8">
    <source>
        <dbReference type="ARBA" id="ARBA00022833"/>
    </source>
</evidence>
<dbReference type="GO" id="GO:0008270">
    <property type="term" value="F:zinc ion binding"/>
    <property type="evidence" value="ECO:0007669"/>
    <property type="project" value="UniProtKB-KW"/>
</dbReference>
<dbReference type="PROSITE" id="PS00028">
    <property type="entry name" value="ZINC_FINGER_C2H2_1"/>
    <property type="match status" value="1"/>
</dbReference>
<dbReference type="AlphaFoldDB" id="A0AAD8EUB1"/>
<keyword evidence="8" id="KW-0862">Zinc</keyword>
<dbReference type="InterPro" id="IPR036236">
    <property type="entry name" value="Znf_C2H2_sf"/>
</dbReference>
<organism evidence="15 16">
    <name type="scientific">Biomphalaria pfeifferi</name>
    <name type="common">Bloodfluke planorb</name>
    <name type="synonym">Freshwater snail</name>
    <dbReference type="NCBI Taxonomy" id="112525"/>
    <lineage>
        <taxon>Eukaryota</taxon>
        <taxon>Metazoa</taxon>
        <taxon>Spiralia</taxon>
        <taxon>Lophotrochozoa</taxon>
        <taxon>Mollusca</taxon>
        <taxon>Gastropoda</taxon>
        <taxon>Heterobranchia</taxon>
        <taxon>Euthyneura</taxon>
        <taxon>Panpulmonata</taxon>
        <taxon>Hygrophila</taxon>
        <taxon>Lymnaeoidea</taxon>
        <taxon>Planorbidae</taxon>
        <taxon>Biomphalaria</taxon>
    </lineage>
</organism>
<evidence type="ECO:0000256" key="7">
    <source>
        <dbReference type="ARBA" id="ARBA00022771"/>
    </source>
</evidence>
<dbReference type="Gene3D" id="3.30.160.60">
    <property type="entry name" value="Classic Zinc Finger"/>
    <property type="match status" value="1"/>
</dbReference>
<dbReference type="GO" id="GO:0005634">
    <property type="term" value="C:nucleus"/>
    <property type="evidence" value="ECO:0007669"/>
    <property type="project" value="UniProtKB-SubCell"/>
</dbReference>
<accession>A0AAD8EUB1</accession>
<comment type="subcellular location">
    <subcellularLocation>
        <location evidence="1">Nucleus</location>
    </subcellularLocation>
</comment>
<dbReference type="EMBL" id="JASAOG010000341">
    <property type="protein sequence ID" value="KAK0040235.1"/>
    <property type="molecule type" value="Genomic_DNA"/>
</dbReference>
<keyword evidence="5" id="KW-0479">Metal-binding</keyword>
<evidence type="ECO:0000259" key="14">
    <source>
        <dbReference type="PROSITE" id="PS50157"/>
    </source>
</evidence>
<proteinExistence type="predicted"/>
<keyword evidence="3" id="KW-0597">Phosphoprotein</keyword>
<evidence type="ECO:0000256" key="12">
    <source>
        <dbReference type="PROSITE-ProRule" id="PRU00042"/>
    </source>
</evidence>
<feature type="compositionally biased region" description="Polar residues" evidence="13">
    <location>
        <begin position="506"/>
        <end position="515"/>
    </location>
</feature>
<evidence type="ECO:0000256" key="2">
    <source>
        <dbReference type="ARBA" id="ARBA00022499"/>
    </source>
</evidence>
<keyword evidence="2" id="KW-1017">Isopeptide bond</keyword>
<feature type="region of interest" description="Disordered" evidence="13">
    <location>
        <begin position="461"/>
        <end position="544"/>
    </location>
</feature>
<dbReference type="PANTHER" id="PTHR24394:SF44">
    <property type="entry name" value="ZINC FINGER PROTEIN 271-LIKE"/>
    <property type="match status" value="1"/>
</dbReference>
<evidence type="ECO:0000256" key="9">
    <source>
        <dbReference type="ARBA" id="ARBA00022843"/>
    </source>
</evidence>
<evidence type="ECO:0000313" key="15">
    <source>
        <dbReference type="EMBL" id="KAK0040235.1"/>
    </source>
</evidence>